<dbReference type="PANTHER" id="PTHR19288">
    <property type="entry name" value="4-NITROPHENYLPHOSPHATASE-RELATED"/>
    <property type="match status" value="1"/>
</dbReference>
<feature type="binding site" evidence="8">
    <location>
        <position position="248"/>
    </location>
    <ligand>
        <name>Mg(2+)</name>
        <dbReference type="ChEBI" id="CHEBI:18420"/>
    </ligand>
</feature>
<dbReference type="Pfam" id="PF13344">
    <property type="entry name" value="Hydrolase_6"/>
    <property type="match status" value="1"/>
</dbReference>
<dbReference type="PIRSF" id="PIRSF000915">
    <property type="entry name" value="PGP-type_phosphatase"/>
    <property type="match status" value="1"/>
</dbReference>
<evidence type="ECO:0000313" key="9">
    <source>
        <dbReference type="EMBL" id="OLL24882.1"/>
    </source>
</evidence>
<evidence type="ECO:0000256" key="5">
    <source>
        <dbReference type="PIRNR" id="PIRNR000915"/>
    </source>
</evidence>
<dbReference type="InterPro" id="IPR006349">
    <property type="entry name" value="PGP_euk"/>
</dbReference>
<dbReference type="PANTHER" id="PTHR19288:SF46">
    <property type="entry name" value="HALOACID DEHALOGENASE-LIKE HYDROLASE DOMAIN-CONTAINING PROTEIN 2"/>
    <property type="match status" value="1"/>
</dbReference>
<feature type="active site" description="Proton donor" evidence="6">
    <location>
        <position position="29"/>
    </location>
</feature>
<evidence type="ECO:0000256" key="8">
    <source>
        <dbReference type="PIRSR" id="PIRSR000915-3"/>
    </source>
</evidence>
<feature type="binding site" evidence="8">
    <location>
        <position position="29"/>
    </location>
    <ligand>
        <name>Mg(2+)</name>
        <dbReference type="ChEBI" id="CHEBI:18420"/>
    </ligand>
</feature>
<dbReference type="EC" id="3.1.3.41" evidence="3 5"/>
<dbReference type="GO" id="GO:0005737">
    <property type="term" value="C:cytoplasm"/>
    <property type="evidence" value="ECO:0007669"/>
    <property type="project" value="TreeGrafter"/>
</dbReference>
<dbReference type="SUPFAM" id="SSF56784">
    <property type="entry name" value="HAD-like"/>
    <property type="match status" value="1"/>
</dbReference>
<dbReference type="GO" id="GO:0004721">
    <property type="term" value="F:phosphoprotein phosphatase activity"/>
    <property type="evidence" value="ECO:0007669"/>
    <property type="project" value="EnsemblFungi"/>
</dbReference>
<dbReference type="STRING" id="1198029.A0A1U7LQQ2"/>
<feature type="binding site" evidence="8">
    <location>
        <position position="27"/>
    </location>
    <ligand>
        <name>Mg(2+)</name>
        <dbReference type="ChEBI" id="CHEBI:18420"/>
    </ligand>
</feature>
<sequence length="305" mass="34302">MWTKLKKLQNVDDYNKFLDSFETFLFDCDGVLWHGNTLLPRTRETLDLLKKRGKRIIFVTNNSSKSRKSYKKKLESHEIPAEEDEIFGSAYAAAVYLKQVVKFPSEQKVYVVGEEGIEAELDAEGIAHCGGTDPNDRQPMTAEDFETFDQDPSIGAVLCGIDFHFNYLKLCKAFTYLQNSKTLFLLTNDDSTYPSHGKKFPGAGSISSSLTFSTGRTPKSLGKPYSTMMDCIEAKLKFDKEKAVFIGDRLDTDILFAKNSNIKSLLVLTGVSTEREILADDAKILPDFYINQIGDLYQVDDKGNV</sequence>
<comment type="cofactor">
    <cofactor evidence="8">
        <name>Mg(2+)</name>
        <dbReference type="ChEBI" id="CHEBI:18420"/>
    </cofactor>
    <text evidence="8">Divalent metal ions. Mg(2+) is the most effective.</text>
</comment>
<keyword evidence="1 5" id="KW-0378">Hydrolase</keyword>
<comment type="catalytic activity">
    <reaction evidence="2 5">
        <text>4-nitrophenyl phosphate + H2O = 4-nitrophenol + phosphate + H(+)</text>
        <dbReference type="Rhea" id="RHEA:21664"/>
        <dbReference type="ChEBI" id="CHEBI:15377"/>
        <dbReference type="ChEBI" id="CHEBI:15378"/>
        <dbReference type="ChEBI" id="CHEBI:43474"/>
        <dbReference type="ChEBI" id="CHEBI:57917"/>
        <dbReference type="ChEBI" id="CHEBI:61146"/>
        <dbReference type="EC" id="3.1.3.41"/>
    </reaction>
</comment>
<dbReference type="NCBIfam" id="TIGR01460">
    <property type="entry name" value="HAD-SF-IIA"/>
    <property type="match status" value="1"/>
</dbReference>
<accession>A0A1U7LQQ2</accession>
<keyword evidence="8" id="KW-0479">Metal-binding</keyword>
<evidence type="ECO:0000256" key="6">
    <source>
        <dbReference type="PIRSR" id="PIRSR000915-1"/>
    </source>
</evidence>
<dbReference type="EMBL" id="LXFE01000587">
    <property type="protein sequence ID" value="OLL24882.1"/>
    <property type="molecule type" value="Genomic_DNA"/>
</dbReference>
<dbReference type="OrthoDB" id="413953at2759"/>
<reference evidence="9 10" key="1">
    <citation type="submission" date="2016-04" db="EMBL/GenBank/DDBJ databases">
        <title>Evolutionary innovation and constraint leading to complex multicellularity in the Ascomycota.</title>
        <authorList>
            <person name="Cisse O."/>
            <person name="Nguyen A."/>
            <person name="Hewitt D.A."/>
            <person name="Jedd G."/>
            <person name="Stajich J.E."/>
        </authorList>
    </citation>
    <scope>NUCLEOTIDE SEQUENCE [LARGE SCALE GENOMIC DNA]</scope>
    <source>
        <strain evidence="9 10">DAH-3</strain>
    </source>
</reference>
<dbReference type="Proteomes" id="UP000186594">
    <property type="component" value="Unassembled WGS sequence"/>
</dbReference>
<comment type="caution">
    <text evidence="9">The sequence shown here is derived from an EMBL/GenBank/DDBJ whole genome shotgun (WGS) entry which is preliminary data.</text>
</comment>
<evidence type="ECO:0000256" key="3">
    <source>
        <dbReference type="ARBA" id="ARBA00066659"/>
    </source>
</evidence>
<dbReference type="GO" id="GO:0008967">
    <property type="term" value="F:phosphoglycolate phosphatase activity"/>
    <property type="evidence" value="ECO:0007669"/>
    <property type="project" value="EnsemblFungi"/>
</dbReference>
<protein>
    <recommendedName>
        <fullName evidence="4 5">4-nitrophenylphosphatase</fullName>
        <shortName evidence="5">PNPPase</shortName>
        <ecNumber evidence="3 5">3.1.3.41</ecNumber>
    </recommendedName>
</protein>
<evidence type="ECO:0000256" key="1">
    <source>
        <dbReference type="ARBA" id="ARBA00022801"/>
    </source>
</evidence>
<dbReference type="GO" id="GO:0046872">
    <property type="term" value="F:metal ion binding"/>
    <property type="evidence" value="ECO:0007669"/>
    <property type="project" value="UniProtKB-KW"/>
</dbReference>
<dbReference type="FunFam" id="3.40.50.1000:FF:000039">
    <property type="entry name" value="Phosphoglycolate phosphatase"/>
    <property type="match status" value="1"/>
</dbReference>
<dbReference type="InterPro" id="IPR006357">
    <property type="entry name" value="HAD-SF_hydro_IIA"/>
</dbReference>
<dbReference type="GO" id="GO:0004035">
    <property type="term" value="F:alkaline phosphatase activity"/>
    <property type="evidence" value="ECO:0007669"/>
    <property type="project" value="EnsemblFungi"/>
</dbReference>
<dbReference type="GO" id="GO:0005975">
    <property type="term" value="P:carbohydrate metabolic process"/>
    <property type="evidence" value="ECO:0007669"/>
    <property type="project" value="EnsemblFungi"/>
</dbReference>
<gene>
    <name evidence="9" type="ORF">NEOLI_002629</name>
</gene>
<evidence type="ECO:0000256" key="7">
    <source>
        <dbReference type="PIRSR" id="PIRSR000915-2"/>
    </source>
</evidence>
<evidence type="ECO:0000256" key="4">
    <source>
        <dbReference type="ARBA" id="ARBA00069197"/>
    </source>
</evidence>
<dbReference type="OMA" id="CETDIKF"/>
<keyword evidence="8" id="KW-0460">Magnesium</keyword>
<feature type="binding site" evidence="7">
    <location>
        <position position="223"/>
    </location>
    <ligand>
        <name>substrate</name>
    </ligand>
</feature>
<dbReference type="AlphaFoldDB" id="A0A1U7LQQ2"/>
<proteinExistence type="predicted"/>
<name>A0A1U7LQQ2_NEOID</name>
<feature type="active site" description="Proton donor" evidence="6">
    <location>
        <position position="27"/>
    </location>
</feature>
<dbReference type="NCBIfam" id="TIGR01452">
    <property type="entry name" value="PGP_euk"/>
    <property type="match status" value="1"/>
</dbReference>
<keyword evidence="10" id="KW-1185">Reference proteome</keyword>
<dbReference type="InterPro" id="IPR023214">
    <property type="entry name" value="HAD_sf"/>
</dbReference>
<dbReference type="Pfam" id="PF13242">
    <property type="entry name" value="Hydrolase_like"/>
    <property type="match status" value="1"/>
</dbReference>
<dbReference type="InterPro" id="IPR036412">
    <property type="entry name" value="HAD-like_sf"/>
</dbReference>
<organism evidence="9 10">
    <name type="scientific">Neolecta irregularis (strain DAH-3)</name>
    <dbReference type="NCBI Taxonomy" id="1198029"/>
    <lineage>
        <taxon>Eukaryota</taxon>
        <taxon>Fungi</taxon>
        <taxon>Dikarya</taxon>
        <taxon>Ascomycota</taxon>
        <taxon>Taphrinomycotina</taxon>
        <taxon>Neolectales</taxon>
        <taxon>Neolectaceae</taxon>
        <taxon>Neolecta</taxon>
    </lineage>
</organism>
<dbReference type="Gene3D" id="3.40.50.1000">
    <property type="entry name" value="HAD superfamily/HAD-like"/>
    <property type="match status" value="2"/>
</dbReference>
<evidence type="ECO:0000313" key="10">
    <source>
        <dbReference type="Proteomes" id="UP000186594"/>
    </source>
</evidence>
<evidence type="ECO:0000256" key="2">
    <source>
        <dbReference type="ARBA" id="ARBA00050247"/>
    </source>
</evidence>